<feature type="transmembrane region" description="Helical" evidence="8">
    <location>
        <begin position="41"/>
        <end position="60"/>
    </location>
</feature>
<dbReference type="PANTHER" id="PTHR23502">
    <property type="entry name" value="MAJOR FACILITATOR SUPERFAMILY"/>
    <property type="match status" value="1"/>
</dbReference>
<dbReference type="InterPro" id="IPR020846">
    <property type="entry name" value="MFS_dom"/>
</dbReference>
<evidence type="ECO:0000256" key="1">
    <source>
        <dbReference type="ARBA" id="ARBA00004651"/>
    </source>
</evidence>
<comment type="caution">
    <text evidence="8">Lacks conserved residue(s) required for the propagation of feature annotation.</text>
</comment>
<sequence>MRLYLTVFLGVMSAMAPLATDMYLPALPVLQADFGVSASVAQLTLTMTMLGMAAGQMLMGPLSDRYGRKRPLLLGMLGFTAAAVGCAAAESVPLFLAFRFLMGFAGASGIVISRAIARDVCKGPELTRFFAILMMVNGLAPVIAPVIGGQILLFSSWRGVFVLLIAVGLVQAGATLVYRETLAPEQRIDGLAASFRKFPELLRDRYIVGHCLVQCFVFGAFFAYLAGSSFLFQNIYHVSPQTYSYIFGGIGTGLLVVGMVSARLAGRVPDISLLRWSLTIPLAGAVLLLAGFLAAAPIWYTIPVLLVTIVPLSVMGTASFSLALSRQGRNAGSASALIGCAQMILGGVMMPVVGIAGDQTAVPMGIIMCTGYLLANVAFYHFIAPEHRGERKRR</sequence>
<dbReference type="CDD" id="cd17320">
    <property type="entry name" value="MFS_MdfA_MDR_like"/>
    <property type="match status" value="1"/>
</dbReference>
<comment type="subcellular location">
    <subcellularLocation>
        <location evidence="1 8">Cell membrane</location>
        <topology evidence="1 8">Multi-pass membrane protein</topology>
    </subcellularLocation>
</comment>
<evidence type="ECO:0000256" key="8">
    <source>
        <dbReference type="RuleBase" id="RU365088"/>
    </source>
</evidence>
<dbReference type="Pfam" id="PF07690">
    <property type="entry name" value="MFS_1"/>
    <property type="match status" value="1"/>
</dbReference>
<evidence type="ECO:0000256" key="5">
    <source>
        <dbReference type="ARBA" id="ARBA00022692"/>
    </source>
</evidence>
<feature type="transmembrane region" description="Helical" evidence="8">
    <location>
        <begin position="362"/>
        <end position="384"/>
    </location>
</feature>
<dbReference type="SUPFAM" id="SSF103473">
    <property type="entry name" value="MFS general substrate transporter"/>
    <property type="match status" value="1"/>
</dbReference>
<evidence type="ECO:0000256" key="4">
    <source>
        <dbReference type="ARBA" id="ARBA00022475"/>
    </source>
</evidence>
<accession>A0A848B673</accession>
<feature type="transmembrane region" description="Helical" evidence="8">
    <location>
        <begin position="305"/>
        <end position="324"/>
    </location>
</feature>
<feature type="transmembrane region" description="Helical" evidence="8">
    <location>
        <begin position="129"/>
        <end position="153"/>
    </location>
</feature>
<keyword evidence="5 8" id="KW-0812">Transmembrane</keyword>
<comment type="similarity">
    <text evidence="2 8">Belongs to the major facilitator superfamily. Bcr/CmlA family.</text>
</comment>
<protein>
    <recommendedName>
        <fullName evidence="8">Bcr/CflA family efflux transporter</fullName>
    </recommendedName>
</protein>
<gene>
    <name evidence="10" type="ORF">HF878_08185</name>
</gene>
<evidence type="ECO:0000313" key="11">
    <source>
        <dbReference type="Proteomes" id="UP000543804"/>
    </source>
</evidence>
<feature type="transmembrane region" description="Helical" evidence="8">
    <location>
        <begin position="278"/>
        <end position="299"/>
    </location>
</feature>
<dbReference type="InterPro" id="IPR005829">
    <property type="entry name" value="Sugar_transporter_CS"/>
</dbReference>
<feature type="transmembrane region" description="Helical" evidence="8">
    <location>
        <begin position="336"/>
        <end position="356"/>
    </location>
</feature>
<feature type="transmembrane region" description="Helical" evidence="8">
    <location>
        <begin position="96"/>
        <end position="117"/>
    </location>
</feature>
<dbReference type="NCBIfam" id="TIGR00710">
    <property type="entry name" value="efflux_Bcr_CflA"/>
    <property type="match status" value="1"/>
</dbReference>
<feature type="transmembrane region" description="Helical" evidence="8">
    <location>
        <begin position="206"/>
        <end position="225"/>
    </location>
</feature>
<feature type="transmembrane region" description="Helical" evidence="8">
    <location>
        <begin position="159"/>
        <end position="178"/>
    </location>
</feature>
<feature type="domain" description="Major facilitator superfamily (MFS) profile" evidence="9">
    <location>
        <begin position="5"/>
        <end position="388"/>
    </location>
</feature>
<dbReference type="Proteomes" id="UP000543804">
    <property type="component" value="Unassembled WGS sequence"/>
</dbReference>
<evidence type="ECO:0000259" key="9">
    <source>
        <dbReference type="PROSITE" id="PS50850"/>
    </source>
</evidence>
<dbReference type="GO" id="GO:1990961">
    <property type="term" value="P:xenobiotic detoxification by transmembrane export across the plasma membrane"/>
    <property type="evidence" value="ECO:0007669"/>
    <property type="project" value="InterPro"/>
</dbReference>
<evidence type="ECO:0000313" key="10">
    <source>
        <dbReference type="EMBL" id="NMD99443.1"/>
    </source>
</evidence>
<keyword evidence="4 8" id="KW-1003">Cell membrane</keyword>
<dbReference type="InterPro" id="IPR011701">
    <property type="entry name" value="MFS"/>
</dbReference>
<evidence type="ECO:0000256" key="7">
    <source>
        <dbReference type="ARBA" id="ARBA00023136"/>
    </source>
</evidence>
<dbReference type="AlphaFoldDB" id="A0A848B673"/>
<dbReference type="GO" id="GO:0042910">
    <property type="term" value="F:xenobiotic transmembrane transporter activity"/>
    <property type="evidence" value="ECO:0007669"/>
    <property type="project" value="InterPro"/>
</dbReference>
<dbReference type="PROSITE" id="PS50850">
    <property type="entry name" value="MFS"/>
    <property type="match status" value="1"/>
</dbReference>
<proteinExistence type="inferred from homology"/>
<dbReference type="Gene3D" id="1.20.1720.10">
    <property type="entry name" value="Multidrug resistance protein D"/>
    <property type="match status" value="1"/>
</dbReference>
<dbReference type="GO" id="GO:0005886">
    <property type="term" value="C:plasma membrane"/>
    <property type="evidence" value="ECO:0007669"/>
    <property type="project" value="UniProtKB-SubCell"/>
</dbReference>
<keyword evidence="6 8" id="KW-1133">Transmembrane helix</keyword>
<feature type="transmembrane region" description="Helical" evidence="8">
    <location>
        <begin position="245"/>
        <end position="266"/>
    </location>
</feature>
<dbReference type="PANTHER" id="PTHR23502:SF132">
    <property type="entry name" value="POLYAMINE TRANSPORTER 2-RELATED"/>
    <property type="match status" value="1"/>
</dbReference>
<reference evidence="10 11" key="1">
    <citation type="submission" date="2020-04" db="EMBL/GenBank/DDBJ databases">
        <authorList>
            <person name="Hitch T.C.A."/>
            <person name="Wylensek D."/>
            <person name="Clavel T."/>
        </authorList>
    </citation>
    <scope>NUCLEOTIDE SEQUENCE [LARGE SCALE GENOMIC DNA]</scope>
    <source>
        <strain evidence="10 11">PG-130-P53-12</strain>
    </source>
</reference>
<dbReference type="PROSITE" id="PS00216">
    <property type="entry name" value="SUGAR_TRANSPORT_1"/>
    <property type="match status" value="1"/>
</dbReference>
<comment type="caution">
    <text evidence="10">The sequence shown here is derived from an EMBL/GenBank/DDBJ whole genome shotgun (WGS) entry which is preliminary data.</text>
</comment>
<dbReference type="FunFam" id="1.20.1720.10:FF:000005">
    <property type="entry name" value="Bcr/CflA family efflux transporter"/>
    <property type="match status" value="1"/>
</dbReference>
<keyword evidence="11" id="KW-1185">Reference proteome</keyword>
<evidence type="ECO:0000256" key="6">
    <source>
        <dbReference type="ARBA" id="ARBA00022989"/>
    </source>
</evidence>
<keyword evidence="7 8" id="KW-0472">Membrane</keyword>
<dbReference type="EMBL" id="JABAFA010000031">
    <property type="protein sequence ID" value="NMD99443.1"/>
    <property type="molecule type" value="Genomic_DNA"/>
</dbReference>
<keyword evidence="3 8" id="KW-0813">Transport</keyword>
<feature type="transmembrane region" description="Helical" evidence="8">
    <location>
        <begin position="72"/>
        <end position="90"/>
    </location>
</feature>
<dbReference type="RefSeq" id="WP_170077776.1">
    <property type="nucleotide sequence ID" value="NZ_JABAFA010000031.1"/>
</dbReference>
<dbReference type="InterPro" id="IPR004812">
    <property type="entry name" value="Efflux_drug-R_Bcr/CmlA"/>
</dbReference>
<evidence type="ECO:0000256" key="3">
    <source>
        <dbReference type="ARBA" id="ARBA00022448"/>
    </source>
</evidence>
<evidence type="ECO:0000256" key="2">
    <source>
        <dbReference type="ARBA" id="ARBA00006236"/>
    </source>
</evidence>
<organism evidence="10 11">
    <name type="scientific">Selenomonas bovis</name>
    <dbReference type="NCBI Taxonomy" id="416586"/>
    <lineage>
        <taxon>Bacteria</taxon>
        <taxon>Bacillati</taxon>
        <taxon>Bacillota</taxon>
        <taxon>Negativicutes</taxon>
        <taxon>Selenomonadales</taxon>
        <taxon>Selenomonadaceae</taxon>
        <taxon>Selenomonas</taxon>
    </lineage>
</organism>
<dbReference type="InterPro" id="IPR036259">
    <property type="entry name" value="MFS_trans_sf"/>
</dbReference>
<name>A0A848B673_9FIRM</name>